<reference evidence="2" key="2">
    <citation type="submission" date="2019-10" db="EMBL/GenBank/DDBJ databases">
        <authorList>
            <consortium name="NCBI Genome Project"/>
        </authorList>
    </citation>
    <scope>NUCLEOTIDE SEQUENCE</scope>
    <source>
        <strain evidence="2">NI907</strain>
    </source>
</reference>
<sequence length="145" mass="16355">MAQYALGGSPPSLAMDQLIISIDSERLSIPPDRHGPPWIGSVGSFLMRQFLHRPAHRLPRLYARAHAPGRPRRRRREVIPLATLLTKTMIAQHLGHSEYWAEGVRIVSHHVPWRLNGAEDDIELLSQVLLLWLKASTAPLGMVKK</sequence>
<proteinExistence type="predicted"/>
<reference evidence="2" key="3">
    <citation type="submission" date="2025-08" db="UniProtKB">
        <authorList>
            <consortium name="RefSeq"/>
        </authorList>
    </citation>
    <scope>IDENTIFICATION</scope>
    <source>
        <strain evidence="2">NI907</strain>
    </source>
</reference>
<accession>A0A6P8AZQ3</accession>
<gene>
    <name evidence="2" type="ORF">PgNI_10786</name>
</gene>
<dbReference type="RefSeq" id="XP_030980390.1">
    <property type="nucleotide sequence ID" value="XM_031130759.1"/>
</dbReference>
<name>A0A6P8AZQ3_PYRGI</name>
<protein>
    <submittedName>
        <fullName evidence="2">Uncharacterized protein</fullName>
    </submittedName>
</protein>
<reference evidence="1 2" key="1">
    <citation type="journal article" date="2019" name="Mol. Biol. Evol.">
        <title>Blast fungal genomes show frequent chromosomal changes, gene gains and losses, and effector gene turnover.</title>
        <authorList>
            <person name="Gomez Luciano L.B."/>
            <person name="Jason Tsai I."/>
            <person name="Chuma I."/>
            <person name="Tosa Y."/>
            <person name="Chen Y.H."/>
            <person name="Li J.Y."/>
            <person name="Li M.Y."/>
            <person name="Jade Lu M.Y."/>
            <person name="Nakayashiki H."/>
            <person name="Li W.H."/>
        </authorList>
    </citation>
    <scope>NUCLEOTIDE SEQUENCE [LARGE SCALE GENOMIC DNA]</scope>
    <source>
        <strain evidence="1 2">NI907</strain>
    </source>
</reference>
<dbReference type="Proteomes" id="UP000515153">
    <property type="component" value="Chromosome VII"/>
</dbReference>
<keyword evidence="1" id="KW-1185">Reference proteome</keyword>
<evidence type="ECO:0000313" key="1">
    <source>
        <dbReference type="Proteomes" id="UP000515153"/>
    </source>
</evidence>
<dbReference type="GeneID" id="41965665"/>
<evidence type="ECO:0000313" key="2">
    <source>
        <dbReference type="RefSeq" id="XP_030980390.1"/>
    </source>
</evidence>
<dbReference type="AlphaFoldDB" id="A0A6P8AZQ3"/>
<organism evidence="1 2">
    <name type="scientific">Pyricularia grisea</name>
    <name type="common">Crabgrass-specific blast fungus</name>
    <name type="synonym">Magnaporthe grisea</name>
    <dbReference type="NCBI Taxonomy" id="148305"/>
    <lineage>
        <taxon>Eukaryota</taxon>
        <taxon>Fungi</taxon>
        <taxon>Dikarya</taxon>
        <taxon>Ascomycota</taxon>
        <taxon>Pezizomycotina</taxon>
        <taxon>Sordariomycetes</taxon>
        <taxon>Sordariomycetidae</taxon>
        <taxon>Magnaporthales</taxon>
        <taxon>Pyriculariaceae</taxon>
        <taxon>Pyricularia</taxon>
    </lineage>
</organism>
<dbReference type="KEGG" id="pgri:PgNI_10786"/>